<feature type="domain" description="Methyltransferase type 11" evidence="2">
    <location>
        <begin position="77"/>
        <end position="174"/>
    </location>
</feature>
<evidence type="ECO:0000313" key="3">
    <source>
        <dbReference type="EMBL" id="ERL50014.1"/>
    </source>
</evidence>
<dbReference type="KEGG" id="hhu:AR456_03980"/>
<dbReference type="SUPFAM" id="SSF53335">
    <property type="entry name" value="S-adenosyl-L-methionine-dependent methyltransferases"/>
    <property type="match status" value="1"/>
</dbReference>
<dbReference type="Pfam" id="PF08241">
    <property type="entry name" value="Methyltransf_11"/>
    <property type="match status" value="1"/>
</dbReference>
<dbReference type="PATRIC" id="fig|1178482.3.peg.3105"/>
<evidence type="ECO:0000256" key="1">
    <source>
        <dbReference type="ARBA" id="ARBA00022679"/>
    </source>
</evidence>
<dbReference type="EMBL" id="AVBC01000039">
    <property type="protein sequence ID" value="ERL50014.1"/>
    <property type="molecule type" value="Genomic_DNA"/>
</dbReference>
<dbReference type="InterPro" id="IPR029063">
    <property type="entry name" value="SAM-dependent_MTases_sf"/>
</dbReference>
<evidence type="ECO:0000259" key="2">
    <source>
        <dbReference type="Pfam" id="PF08241"/>
    </source>
</evidence>
<dbReference type="CDD" id="cd02440">
    <property type="entry name" value="AdoMet_MTases"/>
    <property type="match status" value="1"/>
</dbReference>
<dbReference type="STRING" id="1178482.AR456_03980"/>
<keyword evidence="4" id="KW-1185">Reference proteome</keyword>
<evidence type="ECO:0000313" key="4">
    <source>
        <dbReference type="Proteomes" id="UP000019113"/>
    </source>
</evidence>
<dbReference type="InterPro" id="IPR050447">
    <property type="entry name" value="Erg6_SMT_methyltransf"/>
</dbReference>
<name>W1N3F1_9GAMM</name>
<sequence length="290" mass="31655">MSEQDSNSTAGVDRHYVADDPQSLVARLRDAFIDAGLSPDRLTPAQIAGIDQLHLGGRGASRSLLALADLTDISRVLDVGCGTGGASRMLAAELRCQVQGVDITPAFIEVARWLSQACGLADQTEFLCADAAELPVRSSSIAVVWCQHALLNMPDRDAVLSEWRRVLTSSGLVLLHEVVSGENTEPLTLPVPWARQPEHSCLESQQELEQRLRSAGFQLRTLIDVTDQALAWRSHHGRREQQEKAVERPALPGAQLLFGEDFIAMGRNLQANLADDRVRVIQGVWEKGKG</sequence>
<dbReference type="Proteomes" id="UP000019113">
    <property type="component" value="Unassembled WGS sequence"/>
</dbReference>
<gene>
    <name evidence="3" type="ORF">BJB45_02485</name>
</gene>
<accession>W1N3F1</accession>
<proteinExistence type="predicted"/>
<dbReference type="RefSeq" id="WP_021820062.1">
    <property type="nucleotide sequence ID" value="NZ_AVBC01000039.1"/>
</dbReference>
<dbReference type="GO" id="GO:0008757">
    <property type="term" value="F:S-adenosylmethionine-dependent methyltransferase activity"/>
    <property type="evidence" value="ECO:0007669"/>
    <property type="project" value="InterPro"/>
</dbReference>
<dbReference type="AlphaFoldDB" id="W1N3F1"/>
<comment type="caution">
    <text evidence="3">The sequence shown here is derived from an EMBL/GenBank/DDBJ whole genome shotgun (WGS) entry which is preliminary data.</text>
</comment>
<organism evidence="3 4">
    <name type="scientific">Halomonas huangheensis</name>
    <dbReference type="NCBI Taxonomy" id="1178482"/>
    <lineage>
        <taxon>Bacteria</taxon>
        <taxon>Pseudomonadati</taxon>
        <taxon>Pseudomonadota</taxon>
        <taxon>Gammaproteobacteria</taxon>
        <taxon>Oceanospirillales</taxon>
        <taxon>Halomonadaceae</taxon>
        <taxon>Halomonas</taxon>
    </lineage>
</organism>
<dbReference type="PANTHER" id="PTHR44068:SF11">
    <property type="entry name" value="GERANYL DIPHOSPHATE 2-C-METHYLTRANSFERASE"/>
    <property type="match status" value="1"/>
</dbReference>
<keyword evidence="1" id="KW-0808">Transferase</keyword>
<dbReference type="InterPro" id="IPR013216">
    <property type="entry name" value="Methyltransf_11"/>
</dbReference>
<dbReference type="eggNOG" id="COG2226">
    <property type="taxonomic scope" value="Bacteria"/>
</dbReference>
<protein>
    <recommendedName>
        <fullName evidence="2">Methyltransferase type 11 domain-containing protein</fullName>
    </recommendedName>
</protein>
<reference evidence="3 4" key="1">
    <citation type="submission" date="2013-08" db="EMBL/GenBank/DDBJ databases">
        <title>draft genome of Halomonas huanghegensis, strain BJGMM-B45T.</title>
        <authorList>
            <person name="Miao C."/>
            <person name="Wan Y."/>
            <person name="Jin W."/>
        </authorList>
    </citation>
    <scope>NUCLEOTIDE SEQUENCE [LARGE SCALE GENOMIC DNA]</scope>
    <source>
        <strain evidence="3 4">BJGMM-B45</strain>
    </source>
</reference>
<dbReference type="Gene3D" id="3.40.50.150">
    <property type="entry name" value="Vaccinia Virus protein VP39"/>
    <property type="match status" value="1"/>
</dbReference>
<dbReference type="PANTHER" id="PTHR44068">
    <property type="entry name" value="ZGC:194242"/>
    <property type="match status" value="1"/>
</dbReference>